<name>A0ABQ5DMD8_9ASTR</name>
<reference evidence="3" key="1">
    <citation type="journal article" date="2022" name="Int. J. Mol. Sci.">
        <title>Draft Genome of Tanacetum Coccineum: Genomic Comparison of Closely Related Tanacetum-Family Plants.</title>
        <authorList>
            <person name="Yamashiro T."/>
            <person name="Shiraishi A."/>
            <person name="Nakayama K."/>
            <person name="Satake H."/>
        </authorList>
    </citation>
    <scope>NUCLEOTIDE SEQUENCE</scope>
</reference>
<feature type="coiled-coil region" evidence="1">
    <location>
        <begin position="133"/>
        <end position="196"/>
    </location>
</feature>
<dbReference type="InterPro" id="IPR021109">
    <property type="entry name" value="Peptidase_aspartic_dom_sf"/>
</dbReference>
<dbReference type="Pfam" id="PF08284">
    <property type="entry name" value="RVP_2"/>
    <property type="match status" value="1"/>
</dbReference>
<gene>
    <name evidence="3" type="ORF">Tco_0940215</name>
</gene>
<comment type="caution">
    <text evidence="3">The sequence shown here is derived from an EMBL/GenBank/DDBJ whole genome shotgun (WGS) entry which is preliminary data.</text>
</comment>
<dbReference type="CDD" id="cd01647">
    <property type="entry name" value="RT_LTR"/>
    <property type="match status" value="1"/>
</dbReference>
<dbReference type="Gene3D" id="2.40.70.10">
    <property type="entry name" value="Acid Proteases"/>
    <property type="match status" value="1"/>
</dbReference>
<dbReference type="GO" id="GO:0003964">
    <property type="term" value="F:RNA-directed DNA polymerase activity"/>
    <property type="evidence" value="ECO:0007669"/>
    <property type="project" value="UniProtKB-KW"/>
</dbReference>
<dbReference type="InterPro" id="IPR032567">
    <property type="entry name" value="RTL1-rel"/>
</dbReference>
<dbReference type="InterPro" id="IPR043128">
    <property type="entry name" value="Rev_trsase/Diguanyl_cyclase"/>
</dbReference>
<keyword evidence="1" id="KW-0175">Coiled coil</keyword>
<feature type="non-terminal residue" evidence="3">
    <location>
        <position position="680"/>
    </location>
</feature>
<feature type="domain" description="Reverse transcriptase" evidence="2">
    <location>
        <begin position="609"/>
        <end position="679"/>
    </location>
</feature>
<evidence type="ECO:0000256" key="1">
    <source>
        <dbReference type="SAM" id="Coils"/>
    </source>
</evidence>
<evidence type="ECO:0000259" key="2">
    <source>
        <dbReference type="Pfam" id="PF00078"/>
    </source>
</evidence>
<accession>A0ABQ5DMD8</accession>
<keyword evidence="3" id="KW-0695">RNA-directed DNA polymerase</keyword>
<protein>
    <submittedName>
        <fullName evidence="3">Reverse transcriptase domain-containing protein</fullName>
    </submittedName>
</protein>
<keyword evidence="4" id="KW-1185">Reference proteome</keyword>
<dbReference type="PANTHER" id="PTHR15503:SF45">
    <property type="entry name" value="RNA-DIRECTED DNA POLYMERASE HOMOLOG"/>
    <property type="match status" value="1"/>
</dbReference>
<dbReference type="SUPFAM" id="SSF56672">
    <property type="entry name" value="DNA/RNA polymerases"/>
    <property type="match status" value="1"/>
</dbReference>
<dbReference type="InterPro" id="IPR000477">
    <property type="entry name" value="RT_dom"/>
</dbReference>
<dbReference type="CDD" id="cd00303">
    <property type="entry name" value="retropepsin_like"/>
    <property type="match status" value="1"/>
</dbReference>
<reference evidence="3" key="2">
    <citation type="submission" date="2022-01" db="EMBL/GenBank/DDBJ databases">
        <authorList>
            <person name="Yamashiro T."/>
            <person name="Shiraishi A."/>
            <person name="Satake H."/>
            <person name="Nakayama K."/>
        </authorList>
    </citation>
    <scope>NUCLEOTIDE SEQUENCE</scope>
</reference>
<dbReference type="InterPro" id="IPR043502">
    <property type="entry name" value="DNA/RNA_pol_sf"/>
</dbReference>
<organism evidence="3 4">
    <name type="scientific">Tanacetum coccineum</name>
    <dbReference type="NCBI Taxonomy" id="301880"/>
    <lineage>
        <taxon>Eukaryota</taxon>
        <taxon>Viridiplantae</taxon>
        <taxon>Streptophyta</taxon>
        <taxon>Embryophyta</taxon>
        <taxon>Tracheophyta</taxon>
        <taxon>Spermatophyta</taxon>
        <taxon>Magnoliopsida</taxon>
        <taxon>eudicotyledons</taxon>
        <taxon>Gunneridae</taxon>
        <taxon>Pentapetalae</taxon>
        <taxon>asterids</taxon>
        <taxon>campanulids</taxon>
        <taxon>Asterales</taxon>
        <taxon>Asteraceae</taxon>
        <taxon>Asteroideae</taxon>
        <taxon>Anthemideae</taxon>
        <taxon>Anthemidinae</taxon>
        <taxon>Tanacetum</taxon>
    </lineage>
</organism>
<keyword evidence="3" id="KW-0808">Transferase</keyword>
<dbReference type="Pfam" id="PF00078">
    <property type="entry name" value="RVT_1"/>
    <property type="match status" value="1"/>
</dbReference>
<dbReference type="Proteomes" id="UP001151760">
    <property type="component" value="Unassembled WGS sequence"/>
</dbReference>
<dbReference type="Gene3D" id="3.30.70.270">
    <property type="match status" value="1"/>
</dbReference>
<dbReference type="PANTHER" id="PTHR15503">
    <property type="entry name" value="LDOC1 RELATED"/>
    <property type="match status" value="1"/>
</dbReference>
<dbReference type="Gene3D" id="3.10.10.10">
    <property type="entry name" value="HIV Type 1 Reverse Transcriptase, subunit A, domain 1"/>
    <property type="match status" value="1"/>
</dbReference>
<dbReference type="EMBL" id="BQNB010015465">
    <property type="protein sequence ID" value="GJT40350.1"/>
    <property type="molecule type" value="Genomic_DNA"/>
</dbReference>
<evidence type="ECO:0000313" key="3">
    <source>
        <dbReference type="EMBL" id="GJT40350.1"/>
    </source>
</evidence>
<keyword evidence="3" id="KW-0548">Nucleotidyltransferase</keyword>
<evidence type="ECO:0000313" key="4">
    <source>
        <dbReference type="Proteomes" id="UP001151760"/>
    </source>
</evidence>
<sequence length="680" mass="76968">MSSPNHLTSGIEDAFSSNFPDFIPASPDYVPASPGKTYSSSSNSFGVVPIASPTLSLFHDDPYMKVMQAFYAEKSPIPPPTIIPQSSMLNPQEFFLPEGLLPPKKQGCDRSSSYTSALPQYFEIGESSRKTSLERHEEQIEEILNHLDELSLDRIEYIEDKIEGLGKGRVIIRQDFDNLEAELQQARAKISKLQKKMPPKRTSTSEAPTITQAAIKKLVAENVTAALEAQAATMAGTSNPNRNTSPTRTPIAKTGNYKEFISCQTFYFNGTEGAVGLIRWFERTESVFSRSKCAEENKVTFVTGTLTDDALSWWNVYAQPIGVDQANQITWTELKRLLTNKRFQELAVLSPNMVPNTEKLLQAFIIGLPRKELSTTTINNNYRNTNSNNHYNNHQSQQNQRQEAVKVYAATPAKNNSFISTSLASMLNIPPITIDTFYDIEMADGNLVSTNTIIQGCTLTLLNQSFEIDLMPIKLGSFDVVIGMDWFSKYHAKILCDKNVIHIPIDDETLIIRGDRIMEKKKSDEKKLEDIPVVREFPEVFPEDLPGLPPVRQVEFQIDLIPRATPVARAPYRLALLEMQELSNQLQELSDLGFIRPSTLPWGAPVLFVKKKDESFRMCIDYRELNKLTVKNRYLLPRIDDLFDQLQGLSVYSKINLRLGYHQLRVRDEDIPKTAFRTRY</sequence>
<proteinExistence type="predicted"/>